<evidence type="ECO:0000256" key="2">
    <source>
        <dbReference type="PROSITE-ProRule" id="PRU00221"/>
    </source>
</evidence>
<dbReference type="InterPro" id="IPR036036">
    <property type="entry name" value="SOCS_box-like_dom_sf"/>
</dbReference>
<dbReference type="InterPro" id="IPR036322">
    <property type="entry name" value="WD40_repeat_dom_sf"/>
</dbReference>
<dbReference type="GO" id="GO:0035556">
    <property type="term" value="P:intracellular signal transduction"/>
    <property type="evidence" value="ECO:0007669"/>
    <property type="project" value="InterPro"/>
</dbReference>
<name>A0AAD9J4P3_9ANNE</name>
<dbReference type="InterPro" id="IPR024977">
    <property type="entry name" value="Apc4-like_WD40_dom"/>
</dbReference>
<dbReference type="SMART" id="SM00320">
    <property type="entry name" value="WD40"/>
    <property type="match status" value="2"/>
</dbReference>
<dbReference type="AlphaFoldDB" id="A0AAD9J4P3"/>
<dbReference type="SUPFAM" id="SSF158235">
    <property type="entry name" value="SOCS box-like"/>
    <property type="match status" value="1"/>
</dbReference>
<evidence type="ECO:0000256" key="1">
    <source>
        <dbReference type="ARBA" id="ARBA00022786"/>
    </source>
</evidence>
<gene>
    <name evidence="4" type="ORF">LSH36_614g00026</name>
</gene>
<dbReference type="GO" id="GO:0000209">
    <property type="term" value="P:protein polyubiquitination"/>
    <property type="evidence" value="ECO:0007669"/>
    <property type="project" value="TreeGrafter"/>
</dbReference>
<dbReference type="Proteomes" id="UP001208570">
    <property type="component" value="Unassembled WGS sequence"/>
</dbReference>
<evidence type="ECO:0000259" key="3">
    <source>
        <dbReference type="PROSITE" id="PS50225"/>
    </source>
</evidence>
<dbReference type="InterPro" id="IPR015943">
    <property type="entry name" value="WD40/YVTN_repeat-like_dom_sf"/>
</dbReference>
<dbReference type="PROSITE" id="PS50082">
    <property type="entry name" value="WD_REPEATS_2"/>
    <property type="match status" value="1"/>
</dbReference>
<reference evidence="4" key="1">
    <citation type="journal article" date="2023" name="Mol. Biol. Evol.">
        <title>Third-Generation Sequencing Reveals the Adaptive Role of the Epigenome in Three Deep-Sea Polychaetes.</title>
        <authorList>
            <person name="Perez M."/>
            <person name="Aroh O."/>
            <person name="Sun Y."/>
            <person name="Lan Y."/>
            <person name="Juniper S.K."/>
            <person name="Young C.R."/>
            <person name="Angers B."/>
            <person name="Qian P.Y."/>
        </authorList>
    </citation>
    <scope>NUCLEOTIDE SEQUENCE</scope>
    <source>
        <strain evidence="4">P08H-3</strain>
    </source>
</reference>
<dbReference type="PANTHER" id="PTHR15622">
    <property type="entry name" value="WD40 REPEAT PROTEIN"/>
    <property type="match status" value="1"/>
</dbReference>
<protein>
    <recommendedName>
        <fullName evidence="3">SOCS box domain-containing protein</fullName>
    </recommendedName>
</protein>
<dbReference type="Pfam" id="PF12894">
    <property type="entry name" value="ANAPC4_WD40"/>
    <property type="match status" value="1"/>
</dbReference>
<dbReference type="InterPro" id="IPR001496">
    <property type="entry name" value="SOCS_box"/>
</dbReference>
<keyword evidence="1" id="KW-0833">Ubl conjugation pathway</keyword>
<dbReference type="SUPFAM" id="SSF50978">
    <property type="entry name" value="WD40 repeat-like"/>
    <property type="match status" value="1"/>
</dbReference>
<keyword evidence="2" id="KW-0853">WD repeat</keyword>
<dbReference type="InterPro" id="IPR051983">
    <property type="entry name" value="WSB_SOCS-box_domain"/>
</dbReference>
<proteinExistence type="predicted"/>
<feature type="repeat" description="WD" evidence="2">
    <location>
        <begin position="307"/>
        <end position="348"/>
    </location>
</feature>
<evidence type="ECO:0000313" key="5">
    <source>
        <dbReference type="Proteomes" id="UP001208570"/>
    </source>
</evidence>
<dbReference type="EMBL" id="JAODUP010000614">
    <property type="protein sequence ID" value="KAK2146354.1"/>
    <property type="molecule type" value="Genomic_DNA"/>
</dbReference>
<evidence type="ECO:0000313" key="4">
    <source>
        <dbReference type="EMBL" id="KAK2146354.1"/>
    </source>
</evidence>
<dbReference type="PROSITE" id="PS50225">
    <property type="entry name" value="SOCS"/>
    <property type="match status" value="1"/>
</dbReference>
<sequence length="382" mass="43058">MGNQLDGDLSEEVIQLKKSHGRKYLPNHCLQVLHEKWKKPPGELISFYRCLPPDNLYWWPDVVFLPHTERTIVTSMGALLDRPGYAPMAACPRVHGLLYTLNYDDTLAVTQNGGYLAAMSRCSDCIKLETFLLGDSSFLIQAAINCHWICPGFKTDLRNQVRFECIFSPDGVYIACGSSHGQLFVVTRYELKPVCIIVPGIPQQPDVILANERCFDFDPRFLNRYLAFCDTGNAVHLFDLDDKSVVKGYHFQAEAAIQSIKFSPTGHILAIALSSGIINIVDPDSVEIRYTLDLTRSDPDSQMVPNAQGKRPDLLHLSYSSTGALLATCATDGIIRIWQLRPEMSLTALCRRAILQYVPMRQVFRLPLPVKLMKELLQWPEN</sequence>
<keyword evidence="5" id="KW-1185">Reference proteome</keyword>
<dbReference type="Pfam" id="PF00400">
    <property type="entry name" value="WD40"/>
    <property type="match status" value="1"/>
</dbReference>
<dbReference type="Gene3D" id="2.130.10.10">
    <property type="entry name" value="YVTN repeat-like/Quinoprotein amine dehydrogenase"/>
    <property type="match status" value="1"/>
</dbReference>
<comment type="caution">
    <text evidence="4">The sequence shown here is derived from an EMBL/GenBank/DDBJ whole genome shotgun (WGS) entry which is preliminary data.</text>
</comment>
<dbReference type="InterPro" id="IPR001680">
    <property type="entry name" value="WD40_rpt"/>
</dbReference>
<dbReference type="PANTHER" id="PTHR15622:SF2">
    <property type="entry name" value="U4_U6 SMALL NUCLEAR RIBONUCLEOPROTEIN PRP4"/>
    <property type="match status" value="1"/>
</dbReference>
<feature type="domain" description="SOCS box" evidence="3">
    <location>
        <begin position="345"/>
        <end position="382"/>
    </location>
</feature>
<accession>A0AAD9J4P3</accession>
<organism evidence="4 5">
    <name type="scientific">Paralvinella palmiformis</name>
    <dbReference type="NCBI Taxonomy" id="53620"/>
    <lineage>
        <taxon>Eukaryota</taxon>
        <taxon>Metazoa</taxon>
        <taxon>Spiralia</taxon>
        <taxon>Lophotrochozoa</taxon>
        <taxon>Annelida</taxon>
        <taxon>Polychaeta</taxon>
        <taxon>Sedentaria</taxon>
        <taxon>Canalipalpata</taxon>
        <taxon>Terebellida</taxon>
        <taxon>Terebelliformia</taxon>
        <taxon>Alvinellidae</taxon>
        <taxon>Paralvinella</taxon>
    </lineage>
</organism>